<keyword evidence="3" id="KW-1185">Reference proteome</keyword>
<dbReference type="PIRSF" id="PIRSF021288">
    <property type="entry name" value="UCP021288_ACT"/>
    <property type="match status" value="1"/>
</dbReference>
<feature type="domain" description="DUF3388" evidence="1">
    <location>
        <begin position="84"/>
        <end position="261"/>
    </location>
</feature>
<name>A0A1I7ISZ5_9BACL</name>
<protein>
    <recommendedName>
        <fullName evidence="1">DUF3388 domain-containing protein</fullName>
    </recommendedName>
</protein>
<dbReference type="SUPFAM" id="SSF55021">
    <property type="entry name" value="ACT-like"/>
    <property type="match status" value="1"/>
</dbReference>
<dbReference type="Proteomes" id="UP000183508">
    <property type="component" value="Unassembled WGS sequence"/>
</dbReference>
<dbReference type="InterPro" id="IPR045865">
    <property type="entry name" value="ACT-like_dom_sf"/>
</dbReference>
<sequence length="268" mass="30732">MARLVPEADGQPCIEVYFQYHIKRDRPGLLGDIASLLGMLGFNILQLGGVSEYGRGFLLRTQRPESIDVLRTMLQLMDDVDLAVLRTPTLRDRMALRHGRIIERSDTEARTYRFVRDELGILVDFLGELLKRPGRQVIGVRGQPRVGKTESIVAASVYANKRWTFISSTLLRQTMLRELGHDELMSDQFVYIIDGAVSTLRGDERHLALVDEVMGLPAPIVIEHPDIFVRHSHFGWNVFDLLIELRRYPDEVIQYEAYEQEAARWNGE</sequence>
<dbReference type="Pfam" id="PF11868">
    <property type="entry name" value="DUF3388"/>
    <property type="match status" value="1"/>
</dbReference>
<organism evidence="2 3">
    <name type="scientific">Alicyclobacillus macrosporangiidus</name>
    <dbReference type="NCBI Taxonomy" id="392015"/>
    <lineage>
        <taxon>Bacteria</taxon>
        <taxon>Bacillati</taxon>
        <taxon>Bacillota</taxon>
        <taxon>Bacilli</taxon>
        <taxon>Bacillales</taxon>
        <taxon>Alicyclobacillaceae</taxon>
        <taxon>Alicyclobacillus</taxon>
    </lineage>
</organism>
<evidence type="ECO:0000313" key="3">
    <source>
        <dbReference type="Proteomes" id="UP000183508"/>
    </source>
</evidence>
<dbReference type="STRING" id="392015.SAMN05421543_10798"/>
<dbReference type="InterPro" id="IPR024514">
    <property type="entry name" value="DUF3388"/>
</dbReference>
<dbReference type="eggNOG" id="ENOG502Z7SI">
    <property type="taxonomic scope" value="Bacteria"/>
</dbReference>
<dbReference type="AlphaFoldDB" id="A0A1I7ISZ5"/>
<dbReference type="InterPro" id="IPR016784">
    <property type="entry name" value="UCP021288_ACT"/>
</dbReference>
<reference evidence="3" key="1">
    <citation type="submission" date="2016-10" db="EMBL/GenBank/DDBJ databases">
        <authorList>
            <person name="Varghese N."/>
        </authorList>
    </citation>
    <scope>NUCLEOTIDE SEQUENCE [LARGE SCALE GENOMIC DNA]</scope>
    <source>
        <strain evidence="3">DSM 17980</strain>
    </source>
</reference>
<evidence type="ECO:0000259" key="1">
    <source>
        <dbReference type="Pfam" id="PF11868"/>
    </source>
</evidence>
<dbReference type="EMBL" id="FPBV01000007">
    <property type="protein sequence ID" value="SFU76055.1"/>
    <property type="molecule type" value="Genomic_DNA"/>
</dbReference>
<evidence type="ECO:0000313" key="2">
    <source>
        <dbReference type="EMBL" id="SFU76055.1"/>
    </source>
</evidence>
<gene>
    <name evidence="2" type="ORF">SAMN05421543_10798</name>
</gene>
<accession>A0A1I7ISZ5</accession>
<proteinExistence type="predicted"/>